<comment type="pathway">
    <text evidence="3 4">Cofactor biosynthesis; coenzyme A biosynthesis; CoA from (R)-pantothenate: step 3/5.</text>
</comment>
<comment type="cofactor">
    <cofactor evidence="3">
        <name>Mg(2+)</name>
        <dbReference type="ChEBI" id="CHEBI:18420"/>
    </cofactor>
</comment>
<dbReference type="PANTHER" id="PTHR14359">
    <property type="entry name" value="HOMO-OLIGOMERIC FLAVIN CONTAINING CYS DECARBOXYLASE FAMILY"/>
    <property type="match status" value="1"/>
</dbReference>
<dbReference type="InterPro" id="IPR035929">
    <property type="entry name" value="CoaB-like_sf"/>
</dbReference>
<dbReference type="EC" id="6.3.2.5" evidence="3"/>
<feature type="domain" description="DNA/pantothenate metabolism flavoprotein C-terminal" evidence="6">
    <location>
        <begin position="184"/>
        <end position="392"/>
    </location>
</feature>
<feature type="binding site" evidence="3">
    <location>
        <position position="277"/>
    </location>
    <ligand>
        <name>CTP</name>
        <dbReference type="ChEBI" id="CHEBI:37563"/>
    </ligand>
</feature>
<comment type="caution">
    <text evidence="7">The sequence shown here is derived from an EMBL/GenBank/DDBJ whole genome shotgun (WGS) entry which is preliminary data.</text>
</comment>
<organism evidence="7 8">
    <name type="scientific">Wohlfahrtiimonas chitiniclastica SH04</name>
    <dbReference type="NCBI Taxonomy" id="1261130"/>
    <lineage>
        <taxon>Bacteria</taxon>
        <taxon>Pseudomonadati</taxon>
        <taxon>Pseudomonadota</taxon>
        <taxon>Gammaproteobacteria</taxon>
        <taxon>Cardiobacteriales</taxon>
        <taxon>Ignatzschineriaceae</taxon>
        <taxon>Wohlfahrtiimonas</taxon>
    </lineage>
</organism>
<dbReference type="PATRIC" id="fig|1261130.3.peg.1520"/>
<dbReference type="Pfam" id="PF04127">
    <property type="entry name" value="DFP"/>
    <property type="match status" value="1"/>
</dbReference>
<dbReference type="InterPro" id="IPR007085">
    <property type="entry name" value="DNA/pantothenate-metab_flavo_C"/>
</dbReference>
<dbReference type="GO" id="GO:0046872">
    <property type="term" value="F:metal ion binding"/>
    <property type="evidence" value="ECO:0007669"/>
    <property type="project" value="UniProtKB-KW"/>
</dbReference>
<evidence type="ECO:0000256" key="3">
    <source>
        <dbReference type="HAMAP-Rule" id="MF_02225"/>
    </source>
</evidence>
<dbReference type="InterPro" id="IPR003382">
    <property type="entry name" value="Flavoprotein"/>
</dbReference>
<gene>
    <name evidence="3" type="primary">coaBC</name>
    <name evidence="7" type="ORF">F387_01482</name>
</gene>
<feature type="binding site" evidence="3">
    <location>
        <position position="287"/>
    </location>
    <ligand>
        <name>CTP</name>
        <dbReference type="ChEBI" id="CHEBI:37563"/>
    </ligand>
</feature>
<dbReference type="HAMAP" id="MF_02225">
    <property type="entry name" value="CoaBC"/>
    <property type="match status" value="1"/>
</dbReference>
<keyword evidence="8" id="KW-1185">Reference proteome</keyword>
<feature type="active site" description="Proton donor" evidence="3">
    <location>
        <position position="155"/>
    </location>
</feature>
<proteinExistence type="inferred from homology"/>
<accession>L8XUG4</accession>
<dbReference type="InterPro" id="IPR036551">
    <property type="entry name" value="Flavin_trans-like"/>
</dbReference>
<dbReference type="GO" id="GO:0010181">
    <property type="term" value="F:FMN binding"/>
    <property type="evidence" value="ECO:0007669"/>
    <property type="project" value="UniProtKB-UniRule"/>
</dbReference>
<keyword evidence="1 3" id="KW-0210">Decarboxylase</keyword>
<dbReference type="PANTHER" id="PTHR14359:SF6">
    <property type="entry name" value="PHOSPHOPANTOTHENOYLCYSTEINE DECARBOXYLASE"/>
    <property type="match status" value="1"/>
</dbReference>
<sequence length="400" mass="42914">MTKIVVAITGSIAAYKAAHLVRLLRKAECEVRVVMTKGAKAFIAPMTLQALSGHPVVDDILDPAHEMGMGHIELSRWADQIIIAPCSANMLAKLAHGLADDLVSAMCLASPKPIHIAPSMNRLMWSHPMTVNNVQTLTDSGRYVMIAPESGEQACGEVGEGRMAEPEHIAARLMADRNFEDLPLQGKKVVITGGPTREAIDPVRYISNHSSGKMATALADAFHSAGADVTLVLGPCEAKPNTAVTIVPVESAQEMLAAVESVITEAAIFVGAAAVADYRVETIATHKMKKTAGEESITLTLVKNPDILATVAMRQDKPFVIGFAAETDHVIDYAKGKLAAKGLDMICANDVSNGQVFGQDENHIVIIDTNHTEYELKTDTKQNQAKEIVRLAIKKLAMQK</sequence>
<comment type="similarity">
    <text evidence="3 4">In the N-terminal section; belongs to the HFCD (homo-oligomeric flavin containing Cys decarboxylase) superfamily.</text>
</comment>
<dbReference type="GO" id="GO:0071513">
    <property type="term" value="C:phosphopantothenoylcysteine decarboxylase complex"/>
    <property type="evidence" value="ECO:0007669"/>
    <property type="project" value="TreeGrafter"/>
</dbReference>
<dbReference type="Gene3D" id="3.40.50.10300">
    <property type="entry name" value="CoaB-like"/>
    <property type="match status" value="1"/>
</dbReference>
<evidence type="ECO:0000313" key="7">
    <source>
        <dbReference type="EMBL" id="ELV07678.1"/>
    </source>
</evidence>
<feature type="region of interest" description="Phosphopantothenate--cysteine ligase" evidence="3">
    <location>
        <begin position="189"/>
        <end position="400"/>
    </location>
</feature>
<comment type="pathway">
    <text evidence="3 4">Cofactor biosynthesis; coenzyme A biosynthesis; CoA from (R)-pantothenate: step 2/5.</text>
</comment>
<dbReference type="UniPathway" id="UPA00241">
    <property type="reaction ID" value="UER00353"/>
</dbReference>
<dbReference type="EMBL" id="AOBV01000009">
    <property type="protein sequence ID" value="ELV07678.1"/>
    <property type="molecule type" value="Genomic_DNA"/>
</dbReference>
<evidence type="ECO:0000256" key="4">
    <source>
        <dbReference type="RuleBase" id="RU364078"/>
    </source>
</evidence>
<dbReference type="AlphaFoldDB" id="L8XUG4"/>
<comment type="catalytic activity">
    <reaction evidence="3 4">
        <text>(R)-4'-phosphopantothenate + L-cysteine + CTP = N-[(R)-4-phosphopantothenoyl]-L-cysteine + CMP + diphosphate + H(+)</text>
        <dbReference type="Rhea" id="RHEA:19397"/>
        <dbReference type="ChEBI" id="CHEBI:10986"/>
        <dbReference type="ChEBI" id="CHEBI:15378"/>
        <dbReference type="ChEBI" id="CHEBI:33019"/>
        <dbReference type="ChEBI" id="CHEBI:35235"/>
        <dbReference type="ChEBI" id="CHEBI:37563"/>
        <dbReference type="ChEBI" id="CHEBI:59458"/>
        <dbReference type="ChEBI" id="CHEBI:60377"/>
        <dbReference type="EC" id="6.3.2.5"/>
    </reaction>
</comment>
<dbReference type="RefSeq" id="WP_008316299.1">
    <property type="nucleotide sequence ID" value="NZ_KB372782.1"/>
</dbReference>
<dbReference type="Pfam" id="PF02441">
    <property type="entry name" value="Flavoprotein"/>
    <property type="match status" value="1"/>
</dbReference>
<feature type="binding site" evidence="3">
    <location>
        <position position="337"/>
    </location>
    <ligand>
        <name>CTP</name>
        <dbReference type="ChEBI" id="CHEBI:37563"/>
    </ligand>
</feature>
<dbReference type="GO" id="GO:0004633">
    <property type="term" value="F:phosphopantothenoylcysteine decarboxylase activity"/>
    <property type="evidence" value="ECO:0007669"/>
    <property type="project" value="UniProtKB-UniRule"/>
</dbReference>
<feature type="binding site" evidence="3">
    <location>
        <position position="323"/>
    </location>
    <ligand>
        <name>CTP</name>
        <dbReference type="ChEBI" id="CHEBI:37563"/>
    </ligand>
</feature>
<dbReference type="EC" id="4.1.1.36" evidence="3"/>
<dbReference type="NCBIfam" id="TIGR00521">
    <property type="entry name" value="coaBC_dfp"/>
    <property type="match status" value="1"/>
</dbReference>
<comment type="function">
    <text evidence="3">Catalyzes two sequential steps in the biosynthesis of coenzyme A. In the first step cysteine is conjugated to 4'-phosphopantothenate to form 4-phosphopantothenoylcysteine. In the second step the latter compound is decarboxylated to form 4'-phosphopantotheine.</text>
</comment>
<dbReference type="InterPro" id="IPR005252">
    <property type="entry name" value="CoaBC"/>
</dbReference>
<evidence type="ECO:0000256" key="2">
    <source>
        <dbReference type="ARBA" id="ARBA00023239"/>
    </source>
</evidence>
<keyword evidence="3" id="KW-0460">Magnesium</keyword>
<keyword evidence="3 4" id="KW-0285">Flavoprotein</keyword>
<dbReference type="SUPFAM" id="SSF102645">
    <property type="entry name" value="CoaB-like"/>
    <property type="match status" value="1"/>
</dbReference>
<dbReference type="SUPFAM" id="SSF52507">
    <property type="entry name" value="Homo-oligomeric flavin-containing Cys decarboxylases, HFCD"/>
    <property type="match status" value="1"/>
</dbReference>
<dbReference type="Proteomes" id="UP000011617">
    <property type="component" value="Unassembled WGS sequence"/>
</dbReference>
<keyword evidence="3" id="KW-0479">Metal-binding</keyword>
<evidence type="ECO:0000259" key="5">
    <source>
        <dbReference type="Pfam" id="PF02441"/>
    </source>
</evidence>
<keyword evidence="2 3" id="KW-0456">Lyase</keyword>
<evidence type="ECO:0000256" key="1">
    <source>
        <dbReference type="ARBA" id="ARBA00022793"/>
    </source>
</evidence>
<keyword evidence="3" id="KW-0511">Multifunctional enzyme</keyword>
<keyword evidence="3 4" id="KW-0436">Ligase</keyword>
<dbReference type="OrthoDB" id="9802554at2"/>
<keyword evidence="3 4" id="KW-0288">FMN</keyword>
<comment type="function">
    <text evidence="4">Catalyzes two steps in the biosynthesis of coenzyme A. In the first step cysteine is conjugated to 4'-phosphopantothenate to form 4-phosphopantothenoylcysteine, in the latter compound is decarboxylated to form 4'-phosphopantotheine.</text>
</comment>
<protein>
    <recommendedName>
        <fullName evidence="3">Coenzyme A biosynthesis bifunctional protein CoaBC</fullName>
    </recommendedName>
    <alternativeName>
        <fullName evidence="3">DNA/pantothenate metabolism flavoprotein</fullName>
    </alternativeName>
    <alternativeName>
        <fullName evidence="3">Phosphopantothenoylcysteine synthetase/decarboxylase</fullName>
        <shortName evidence="3">PPCS-PPCDC</shortName>
    </alternativeName>
    <domain>
        <recommendedName>
            <fullName evidence="3">Phosphopantothenoylcysteine decarboxylase</fullName>
            <shortName evidence="3">PPC decarboxylase</shortName>
            <shortName evidence="3">PPC-DC</shortName>
            <ecNumber evidence="3">4.1.1.36</ecNumber>
        </recommendedName>
        <alternativeName>
            <fullName evidence="3">CoaC</fullName>
        </alternativeName>
    </domain>
    <domain>
        <recommendedName>
            <fullName evidence="3">Phosphopantothenate--cysteine ligase</fullName>
            <ecNumber evidence="3">6.3.2.5</ecNumber>
        </recommendedName>
        <alternativeName>
            <fullName evidence="3">CoaB</fullName>
        </alternativeName>
        <alternativeName>
            <fullName evidence="3">Phosphopantothenoylcysteine synthetase</fullName>
            <shortName evidence="3">PPC synthetase</shortName>
            <shortName evidence="3">PPC-S</shortName>
        </alternativeName>
    </domain>
</protein>
<comment type="caution">
    <text evidence="3">Lacks conserved residue(s) required for the propagation of feature annotation.</text>
</comment>
<feature type="binding site" evidence="3">
    <location>
        <position position="341"/>
    </location>
    <ligand>
        <name>CTP</name>
        <dbReference type="ChEBI" id="CHEBI:37563"/>
    </ligand>
</feature>
<evidence type="ECO:0000259" key="6">
    <source>
        <dbReference type="Pfam" id="PF04127"/>
    </source>
</evidence>
<comment type="cofactor">
    <cofactor evidence="3">
        <name>FMN</name>
        <dbReference type="ChEBI" id="CHEBI:58210"/>
    </cofactor>
    <text evidence="3">Binds 1 FMN per subunit.</text>
</comment>
<comment type="catalytic activity">
    <reaction evidence="3 4">
        <text>N-[(R)-4-phosphopantothenoyl]-L-cysteine + H(+) = (R)-4'-phosphopantetheine + CO2</text>
        <dbReference type="Rhea" id="RHEA:16793"/>
        <dbReference type="ChEBI" id="CHEBI:15378"/>
        <dbReference type="ChEBI" id="CHEBI:16526"/>
        <dbReference type="ChEBI" id="CHEBI:59458"/>
        <dbReference type="ChEBI" id="CHEBI:61723"/>
        <dbReference type="EC" id="4.1.1.36"/>
    </reaction>
</comment>
<reference evidence="7 8" key="1">
    <citation type="journal article" date="2013" name="Genome Announc.">
        <title>Complete Genome Sequence of Wohlfahrtiimonas chitiniclastica Strain SH04, Isolated from Chrysomya megacephala Collected from Pudong International Airport in China.</title>
        <authorList>
            <person name="Cao X.M."/>
            <person name="Chen T."/>
            <person name="Xu L.Z."/>
            <person name="Yao L.S."/>
            <person name="Qi J."/>
            <person name="Zhang X.L."/>
            <person name="Yan Q.L."/>
            <person name="Deng Y.H."/>
            <person name="Guo T.Y."/>
            <person name="Wang J."/>
            <person name="Hu K.X."/>
            <person name="Xu B.L."/>
        </authorList>
    </citation>
    <scope>NUCLEOTIDE SEQUENCE [LARGE SCALE GENOMIC DNA]</scope>
    <source>
        <strain evidence="7 8">SH04</strain>
    </source>
</reference>
<dbReference type="Gene3D" id="3.40.50.1950">
    <property type="entry name" value="Flavin prenyltransferase-like"/>
    <property type="match status" value="1"/>
</dbReference>
<name>L8XUG4_9GAMM</name>
<dbReference type="GO" id="GO:0015941">
    <property type="term" value="P:pantothenate catabolic process"/>
    <property type="evidence" value="ECO:0007669"/>
    <property type="project" value="InterPro"/>
</dbReference>
<feature type="binding site" evidence="3">
    <location>
        <begin position="305"/>
        <end position="308"/>
    </location>
    <ligand>
        <name>CTP</name>
        <dbReference type="ChEBI" id="CHEBI:37563"/>
    </ligand>
</feature>
<feature type="region of interest" description="Phosphopantothenoylcysteine decarboxylase" evidence="3">
    <location>
        <begin position="1"/>
        <end position="188"/>
    </location>
</feature>
<comment type="similarity">
    <text evidence="3 4">In the C-terminal section; belongs to the PPC synthetase family.</text>
</comment>
<dbReference type="GO" id="GO:0004632">
    <property type="term" value="F:phosphopantothenate--cysteine ligase activity"/>
    <property type="evidence" value="ECO:0007669"/>
    <property type="project" value="UniProtKB-UniRule"/>
</dbReference>
<dbReference type="HOGENOM" id="CLU_033319_0_1_6"/>
<dbReference type="GO" id="GO:0015937">
    <property type="term" value="P:coenzyme A biosynthetic process"/>
    <property type="evidence" value="ECO:0007669"/>
    <property type="project" value="UniProtKB-UniRule"/>
</dbReference>
<evidence type="ECO:0000313" key="8">
    <source>
        <dbReference type="Proteomes" id="UP000011617"/>
    </source>
</evidence>
<feature type="domain" description="Flavoprotein" evidence="5">
    <location>
        <begin position="3"/>
        <end position="173"/>
    </location>
</feature>